<sequence length="353" mass="40412">MFQQKQQFKAISLELLVDIFKSVCGYPNIIIKEEVEEIKEGMNISKIKQKCFVFRIKFVKNILISSSIINVFCREVLHKKLKLFKYTTKMDQLSKKKEQHTITLKRLQVQEEKLIIEQQRIQQQQIDLNTKREQLDQQKQNIAMQKLEEEGILRELERQEKEKKAGGASSSHMVNLPLGQSAADFYNQHAWGWQLPEEMYGFVDQYGRFVTYSTSLNEQNSSGFWTPSFPQQAYMTVPFYQQNTVADASLNVGQDFAGRSTTFVQNVGQDASDLSTNLHPNVGKQFAGSSTTFRQPNLFSQSHPQTAVKTKPDQPRIPCTVPGCGKVCVGELGLSIHLSKHSKDNEKKQNQQP</sequence>
<reference evidence="3 4" key="1">
    <citation type="submission" date="2020-08" db="EMBL/GenBank/DDBJ databases">
        <authorList>
            <person name="Koutsovoulos G."/>
            <person name="Danchin GJ E."/>
        </authorList>
    </citation>
    <scope>NUCLEOTIDE SEQUENCE [LARGE SCALE GENOMIC DNA]</scope>
</reference>
<gene>
    <name evidence="3" type="ORF">MENT_LOCUS23935</name>
</gene>
<evidence type="ECO:0000256" key="1">
    <source>
        <dbReference type="SAM" id="Coils"/>
    </source>
</evidence>
<dbReference type="InterPro" id="IPR013087">
    <property type="entry name" value="Znf_C2H2_type"/>
</dbReference>
<protein>
    <recommendedName>
        <fullName evidence="2">C2H2-type domain-containing protein</fullName>
    </recommendedName>
</protein>
<evidence type="ECO:0000259" key="2">
    <source>
        <dbReference type="PROSITE" id="PS00028"/>
    </source>
</evidence>
<feature type="coiled-coil region" evidence="1">
    <location>
        <begin position="90"/>
        <end position="162"/>
    </location>
</feature>
<accession>A0A6V7VBM6</accession>
<dbReference type="Proteomes" id="UP000580250">
    <property type="component" value="Unassembled WGS sequence"/>
</dbReference>
<feature type="domain" description="C2H2-type" evidence="2">
    <location>
        <begin position="319"/>
        <end position="341"/>
    </location>
</feature>
<dbReference type="EMBL" id="CAJEWN010000199">
    <property type="protein sequence ID" value="CAD2172386.1"/>
    <property type="molecule type" value="Genomic_DNA"/>
</dbReference>
<name>A0A6V7VBM6_MELEN</name>
<dbReference type="AlphaFoldDB" id="A0A6V7VBM6"/>
<keyword evidence="1" id="KW-0175">Coiled coil</keyword>
<evidence type="ECO:0000313" key="3">
    <source>
        <dbReference type="EMBL" id="CAD2172386.1"/>
    </source>
</evidence>
<organism evidence="3 4">
    <name type="scientific">Meloidogyne enterolobii</name>
    <name type="common">Root-knot nematode worm</name>
    <name type="synonym">Meloidogyne mayaguensis</name>
    <dbReference type="NCBI Taxonomy" id="390850"/>
    <lineage>
        <taxon>Eukaryota</taxon>
        <taxon>Metazoa</taxon>
        <taxon>Ecdysozoa</taxon>
        <taxon>Nematoda</taxon>
        <taxon>Chromadorea</taxon>
        <taxon>Rhabditida</taxon>
        <taxon>Tylenchina</taxon>
        <taxon>Tylenchomorpha</taxon>
        <taxon>Tylenchoidea</taxon>
        <taxon>Meloidogynidae</taxon>
        <taxon>Meloidogyninae</taxon>
        <taxon>Meloidogyne</taxon>
    </lineage>
</organism>
<comment type="caution">
    <text evidence="3">The sequence shown here is derived from an EMBL/GenBank/DDBJ whole genome shotgun (WGS) entry which is preliminary data.</text>
</comment>
<proteinExistence type="predicted"/>
<evidence type="ECO:0000313" key="4">
    <source>
        <dbReference type="Proteomes" id="UP000580250"/>
    </source>
</evidence>
<dbReference type="PROSITE" id="PS00028">
    <property type="entry name" value="ZINC_FINGER_C2H2_1"/>
    <property type="match status" value="1"/>
</dbReference>